<name>A0ABR4LC20_9EURO</name>
<comment type="caution">
    <text evidence="2">The sequence shown here is derived from an EMBL/GenBank/DDBJ whole genome shotgun (WGS) entry which is preliminary data.</text>
</comment>
<dbReference type="GeneID" id="98145604"/>
<dbReference type="EMBL" id="JBFXLQ010000078">
    <property type="protein sequence ID" value="KAL2860967.1"/>
    <property type="molecule type" value="Genomic_DNA"/>
</dbReference>
<dbReference type="InterPro" id="IPR010730">
    <property type="entry name" value="HET"/>
</dbReference>
<evidence type="ECO:0000313" key="2">
    <source>
        <dbReference type="EMBL" id="KAL2860967.1"/>
    </source>
</evidence>
<organism evidence="2 3">
    <name type="scientific">Aspergillus lucknowensis</name>
    <dbReference type="NCBI Taxonomy" id="176173"/>
    <lineage>
        <taxon>Eukaryota</taxon>
        <taxon>Fungi</taxon>
        <taxon>Dikarya</taxon>
        <taxon>Ascomycota</taxon>
        <taxon>Pezizomycotina</taxon>
        <taxon>Eurotiomycetes</taxon>
        <taxon>Eurotiomycetidae</taxon>
        <taxon>Eurotiales</taxon>
        <taxon>Aspergillaceae</taxon>
        <taxon>Aspergillus</taxon>
        <taxon>Aspergillus subgen. Nidulantes</taxon>
    </lineage>
</organism>
<gene>
    <name evidence="2" type="ORF">BJX67DRAFT_367524</name>
</gene>
<proteinExistence type="predicted"/>
<protein>
    <submittedName>
        <fullName evidence="2">Heterokaryon incompatibility protein-domain-containing protein</fullName>
    </submittedName>
</protein>
<dbReference type="Proteomes" id="UP001610432">
    <property type="component" value="Unassembled WGS sequence"/>
</dbReference>
<dbReference type="Pfam" id="PF06985">
    <property type="entry name" value="HET"/>
    <property type="match status" value="1"/>
</dbReference>
<feature type="domain" description="Heterokaryon incompatibility" evidence="1">
    <location>
        <begin position="221"/>
        <end position="372"/>
    </location>
</feature>
<reference evidence="2 3" key="1">
    <citation type="submission" date="2024-07" db="EMBL/GenBank/DDBJ databases">
        <title>Section-level genome sequencing and comparative genomics of Aspergillus sections Usti and Cavernicolus.</title>
        <authorList>
            <consortium name="Lawrence Berkeley National Laboratory"/>
            <person name="Nybo J.L."/>
            <person name="Vesth T.C."/>
            <person name="Theobald S."/>
            <person name="Frisvad J.C."/>
            <person name="Larsen T.O."/>
            <person name="Kjaerboelling I."/>
            <person name="Rothschild-Mancinelli K."/>
            <person name="Lyhne E.K."/>
            <person name="Kogle M.E."/>
            <person name="Barry K."/>
            <person name="Clum A."/>
            <person name="Na H."/>
            <person name="Ledsgaard L."/>
            <person name="Lin J."/>
            <person name="Lipzen A."/>
            <person name="Kuo A."/>
            <person name="Riley R."/>
            <person name="Mondo S."/>
            <person name="Labutti K."/>
            <person name="Haridas S."/>
            <person name="Pangalinan J."/>
            <person name="Salamov A.A."/>
            <person name="Simmons B.A."/>
            <person name="Magnuson J.K."/>
            <person name="Chen J."/>
            <person name="Drula E."/>
            <person name="Henrissat B."/>
            <person name="Wiebenga A."/>
            <person name="Lubbers R.J."/>
            <person name="Gomes A.C."/>
            <person name="Macurrencykelacurrency M.R."/>
            <person name="Stajich J."/>
            <person name="Grigoriev I.V."/>
            <person name="Mortensen U.H."/>
            <person name="De Vries R.P."/>
            <person name="Baker S.E."/>
            <person name="Andersen M.R."/>
        </authorList>
    </citation>
    <scope>NUCLEOTIDE SEQUENCE [LARGE SCALE GENOMIC DNA]</scope>
    <source>
        <strain evidence="2 3">CBS 449.75</strain>
    </source>
</reference>
<dbReference type="PANTHER" id="PTHR33112">
    <property type="entry name" value="DOMAIN PROTEIN, PUTATIVE-RELATED"/>
    <property type="match status" value="1"/>
</dbReference>
<evidence type="ECO:0000313" key="3">
    <source>
        <dbReference type="Proteomes" id="UP001610432"/>
    </source>
</evidence>
<evidence type="ECO:0000259" key="1">
    <source>
        <dbReference type="Pfam" id="PF06985"/>
    </source>
</evidence>
<dbReference type="RefSeq" id="XP_070880861.1">
    <property type="nucleotide sequence ID" value="XM_071030532.1"/>
</dbReference>
<keyword evidence="3" id="KW-1185">Reference proteome</keyword>
<dbReference type="PANTHER" id="PTHR33112:SF16">
    <property type="entry name" value="HETEROKARYON INCOMPATIBILITY DOMAIN-CONTAINING PROTEIN"/>
    <property type="match status" value="1"/>
</dbReference>
<sequence length="638" mass="72229">MALLLERVPWLYFPCLPLLGASPDREQTTLLNVSKVSKKGYVQFCARLTREIFHWEGPESGEWFGKRFLFHPSLTSLQQSARDGCPFCLFVWKQLTISTTTLPQFSPVFLIASLQHRMHIEKQEPDPGISEMHARPSTDFDVCIEPFEGKLQPLHGSTASVETYEQLQFWLNQCTNHHSPCNIGLDDHYLSTRLIDLTHWDSIRTLHIVNSIDIRGPRPPYMALSHRWNGSITAAASTASENIRTRLRSLNVDEMPLAFVHAVEVAQQLCVDYLWIDSICILQDSKDDWIRKSSIMGRVYSNAYCTIAAQMPLAVSSSGLFGSQDVENNSLDFSCCSEDGQFKTVRAVKTQPLWVDEFGRGVLQDRGWCLQELELSPRVLHYTPSHVLWECRTLKATQGWPTINVSDQLDLRGQARMVDRIHNQSIDKIYDSWLYTVAAYTSRQLTKFEDRLPALGGLARVMKRYAHSKYVAGIWAGDIRRSLGWKTGNRNAQLAWTPVGKDWRTTVTSRHGSYIAPTWSWVSVSGPIRHQRATMAEVDIGAQGAARLDSYNIQLATSDLFGQIGSAELFITAQVLDAVVSHDRKHIHDPYQNQTYGRWYGGIEFDVPAESESLMVVQCILLFFSPCPVRCRLSNGAG</sequence>
<accession>A0ABR4LC20</accession>